<keyword evidence="2 4" id="KW-0238">DNA-binding</keyword>
<evidence type="ECO:0000313" key="7">
    <source>
        <dbReference type="Proteomes" id="UP000290408"/>
    </source>
</evidence>
<evidence type="ECO:0000256" key="1">
    <source>
        <dbReference type="ARBA" id="ARBA00023015"/>
    </source>
</evidence>
<keyword evidence="3" id="KW-0804">Transcription</keyword>
<evidence type="ECO:0000259" key="5">
    <source>
        <dbReference type="PROSITE" id="PS50977"/>
    </source>
</evidence>
<evidence type="ECO:0000256" key="2">
    <source>
        <dbReference type="ARBA" id="ARBA00023125"/>
    </source>
</evidence>
<dbReference type="OrthoDB" id="3403733at2"/>
<evidence type="ECO:0000256" key="4">
    <source>
        <dbReference type="PROSITE-ProRule" id="PRU00335"/>
    </source>
</evidence>
<dbReference type="GO" id="GO:0003700">
    <property type="term" value="F:DNA-binding transcription factor activity"/>
    <property type="evidence" value="ECO:0007669"/>
    <property type="project" value="TreeGrafter"/>
</dbReference>
<dbReference type="EMBL" id="CP036164">
    <property type="protein sequence ID" value="QBF47597.1"/>
    <property type="molecule type" value="Genomic_DNA"/>
</dbReference>
<keyword evidence="1" id="KW-0805">Transcription regulation</keyword>
<dbReference type="KEGG" id="jli:EXU32_15855"/>
<dbReference type="PANTHER" id="PTHR30055:SF234">
    <property type="entry name" value="HTH-TYPE TRANSCRIPTIONAL REGULATOR BETI"/>
    <property type="match status" value="1"/>
</dbReference>
<dbReference type="Proteomes" id="UP000290408">
    <property type="component" value="Chromosome"/>
</dbReference>
<evidence type="ECO:0000256" key="3">
    <source>
        <dbReference type="ARBA" id="ARBA00023163"/>
    </source>
</evidence>
<feature type="domain" description="HTH tetR-type" evidence="5">
    <location>
        <begin position="12"/>
        <end position="72"/>
    </location>
</feature>
<proteinExistence type="predicted"/>
<dbReference type="GO" id="GO:0000976">
    <property type="term" value="F:transcription cis-regulatory region binding"/>
    <property type="evidence" value="ECO:0007669"/>
    <property type="project" value="TreeGrafter"/>
</dbReference>
<dbReference type="RefSeq" id="WP_130630782.1">
    <property type="nucleotide sequence ID" value="NZ_CP036164.1"/>
</dbReference>
<evidence type="ECO:0000313" key="6">
    <source>
        <dbReference type="EMBL" id="QBF47597.1"/>
    </source>
</evidence>
<name>A0A4P6MZ73_9MICO</name>
<dbReference type="SUPFAM" id="SSF46689">
    <property type="entry name" value="Homeodomain-like"/>
    <property type="match status" value="1"/>
</dbReference>
<protein>
    <submittedName>
        <fullName evidence="6">TetR/AcrR family transcriptional regulator</fullName>
    </submittedName>
</protein>
<reference evidence="6 7" key="1">
    <citation type="submission" date="2019-02" db="EMBL/GenBank/DDBJ databases">
        <title>Genomic data mining of an Antarctic deep-sea actinobacterium, Janibacterlimosus P3-3-X1.</title>
        <authorList>
            <person name="Liao L."/>
            <person name="Chen B."/>
        </authorList>
    </citation>
    <scope>NUCLEOTIDE SEQUENCE [LARGE SCALE GENOMIC DNA]</scope>
    <source>
        <strain evidence="6 7">P3-3-X1</strain>
    </source>
</reference>
<dbReference type="InterPro" id="IPR009057">
    <property type="entry name" value="Homeodomain-like_sf"/>
</dbReference>
<dbReference type="PANTHER" id="PTHR30055">
    <property type="entry name" value="HTH-TYPE TRANSCRIPTIONAL REGULATOR RUTR"/>
    <property type="match status" value="1"/>
</dbReference>
<dbReference type="PRINTS" id="PR00455">
    <property type="entry name" value="HTHTETR"/>
</dbReference>
<accession>A0A4P6MZ73</accession>
<keyword evidence="7" id="KW-1185">Reference proteome</keyword>
<dbReference type="AlphaFoldDB" id="A0A4P6MZ73"/>
<dbReference type="Pfam" id="PF00440">
    <property type="entry name" value="TetR_N"/>
    <property type="match status" value="1"/>
</dbReference>
<dbReference type="PROSITE" id="PS50977">
    <property type="entry name" value="HTH_TETR_2"/>
    <property type="match status" value="1"/>
</dbReference>
<sequence>MSTHPQPQQQDLTARARIRNATLELYAARGEDKVSMRTVAAEAGVTIGLIQHHFGTKEGLGQAVDDYVVSYFAGALATVEPIGTPAEVVEARDAAVQQMLRANPTVVRYINRALIEPDGRGGRLLREIVALTVREVAELRRSGHASTSRSDKVQVLRTLMGQVGQLFIDPVVDAVWDQLDGDPDGRPVARITVSAD</sequence>
<feature type="DNA-binding region" description="H-T-H motif" evidence="4">
    <location>
        <begin position="35"/>
        <end position="54"/>
    </location>
</feature>
<dbReference type="Gene3D" id="1.10.357.10">
    <property type="entry name" value="Tetracycline Repressor, domain 2"/>
    <property type="match status" value="1"/>
</dbReference>
<dbReference type="InterPro" id="IPR001647">
    <property type="entry name" value="HTH_TetR"/>
</dbReference>
<organism evidence="6 7">
    <name type="scientific">Janibacter limosus</name>
    <dbReference type="NCBI Taxonomy" id="53458"/>
    <lineage>
        <taxon>Bacteria</taxon>
        <taxon>Bacillati</taxon>
        <taxon>Actinomycetota</taxon>
        <taxon>Actinomycetes</taxon>
        <taxon>Micrococcales</taxon>
        <taxon>Intrasporangiaceae</taxon>
        <taxon>Janibacter</taxon>
    </lineage>
</organism>
<dbReference type="InterPro" id="IPR050109">
    <property type="entry name" value="HTH-type_TetR-like_transc_reg"/>
</dbReference>
<gene>
    <name evidence="6" type="ORF">EXU32_15855</name>
</gene>